<name>A0AAV2MJH1_KNICA</name>
<dbReference type="AlphaFoldDB" id="A0AAV2MJH1"/>
<evidence type="ECO:0000313" key="3">
    <source>
        <dbReference type="Proteomes" id="UP001497482"/>
    </source>
</evidence>
<dbReference type="EMBL" id="OZ035830">
    <property type="protein sequence ID" value="CAL1613417.1"/>
    <property type="molecule type" value="Genomic_DNA"/>
</dbReference>
<protein>
    <submittedName>
        <fullName evidence="2">Uncharacterized protein</fullName>
    </submittedName>
</protein>
<dbReference type="Proteomes" id="UP001497482">
    <property type="component" value="Chromosome 8"/>
</dbReference>
<feature type="region of interest" description="Disordered" evidence="1">
    <location>
        <begin position="1"/>
        <end position="23"/>
    </location>
</feature>
<feature type="compositionally biased region" description="Basic and acidic residues" evidence="1">
    <location>
        <begin position="1"/>
        <end position="12"/>
    </location>
</feature>
<gene>
    <name evidence="2" type="ORF">KC01_LOCUS39630</name>
</gene>
<accession>A0AAV2MJH1</accession>
<reference evidence="2 3" key="1">
    <citation type="submission" date="2024-04" db="EMBL/GenBank/DDBJ databases">
        <authorList>
            <person name="Waldvogel A.-M."/>
            <person name="Schoenle A."/>
        </authorList>
    </citation>
    <scope>NUCLEOTIDE SEQUENCE [LARGE SCALE GENOMIC DNA]</scope>
</reference>
<evidence type="ECO:0000313" key="2">
    <source>
        <dbReference type="EMBL" id="CAL1613417.1"/>
    </source>
</evidence>
<proteinExistence type="predicted"/>
<evidence type="ECO:0000256" key="1">
    <source>
        <dbReference type="SAM" id="MobiDB-lite"/>
    </source>
</evidence>
<organism evidence="2 3">
    <name type="scientific">Knipowitschia caucasica</name>
    <name type="common">Caucasian dwarf goby</name>
    <name type="synonym">Pomatoschistus caucasicus</name>
    <dbReference type="NCBI Taxonomy" id="637954"/>
    <lineage>
        <taxon>Eukaryota</taxon>
        <taxon>Metazoa</taxon>
        <taxon>Chordata</taxon>
        <taxon>Craniata</taxon>
        <taxon>Vertebrata</taxon>
        <taxon>Euteleostomi</taxon>
        <taxon>Actinopterygii</taxon>
        <taxon>Neopterygii</taxon>
        <taxon>Teleostei</taxon>
        <taxon>Neoteleostei</taxon>
        <taxon>Acanthomorphata</taxon>
        <taxon>Gobiaria</taxon>
        <taxon>Gobiiformes</taxon>
        <taxon>Gobioidei</taxon>
        <taxon>Gobiidae</taxon>
        <taxon>Gobiinae</taxon>
        <taxon>Knipowitschia</taxon>
    </lineage>
</organism>
<keyword evidence="3" id="KW-1185">Reference proteome</keyword>
<sequence length="83" mass="9109">MRSHAADLEIKHNRGRASASCSPISTSSLPLLRLRIGGLSNSFYRSLGRLSLFIIRALPGRDVLSSPRTSLILSYRWIGITGI</sequence>